<dbReference type="EMBL" id="CAMXCT010000839">
    <property type="protein sequence ID" value="CAI3983852.1"/>
    <property type="molecule type" value="Genomic_DNA"/>
</dbReference>
<comment type="caution">
    <text evidence="2">The sequence shown here is derived from an EMBL/GenBank/DDBJ whole genome shotgun (WGS) entry which is preliminary data.</text>
</comment>
<accession>A0A9P1C1P8</accession>
<dbReference type="EMBL" id="CAMXCT020000839">
    <property type="protein sequence ID" value="CAL1137227.1"/>
    <property type="molecule type" value="Genomic_DNA"/>
</dbReference>
<sequence>MDWGAGIVVEANTAEEAEELKEDILQKAALLRKFDLVEEPFTPQGDDEEENYFIVVKDELEKLDTESTLDEDAMLRLLDVPEAAGLTALPEDVVVIHQNDFPSLYSQIRAFLDSAEDSDSEEHSGEEGQEVSSCT</sequence>
<dbReference type="OrthoDB" id="421924at2759"/>
<evidence type="ECO:0000313" key="4">
    <source>
        <dbReference type="Proteomes" id="UP001152797"/>
    </source>
</evidence>
<protein>
    <submittedName>
        <fullName evidence="2">Uncharacterized protein</fullName>
    </submittedName>
</protein>
<organism evidence="2">
    <name type="scientific">Cladocopium goreaui</name>
    <dbReference type="NCBI Taxonomy" id="2562237"/>
    <lineage>
        <taxon>Eukaryota</taxon>
        <taxon>Sar</taxon>
        <taxon>Alveolata</taxon>
        <taxon>Dinophyceae</taxon>
        <taxon>Suessiales</taxon>
        <taxon>Symbiodiniaceae</taxon>
        <taxon>Cladocopium</taxon>
    </lineage>
</organism>
<gene>
    <name evidence="2" type="ORF">C1SCF055_LOCUS11429</name>
</gene>
<evidence type="ECO:0000313" key="3">
    <source>
        <dbReference type="EMBL" id="CAL4771164.1"/>
    </source>
</evidence>
<name>A0A9P1C1P8_9DINO</name>
<reference evidence="2" key="1">
    <citation type="submission" date="2022-10" db="EMBL/GenBank/DDBJ databases">
        <authorList>
            <person name="Chen Y."/>
            <person name="Dougan E. K."/>
            <person name="Chan C."/>
            <person name="Rhodes N."/>
            <person name="Thang M."/>
        </authorList>
    </citation>
    <scope>NUCLEOTIDE SEQUENCE</scope>
</reference>
<evidence type="ECO:0000313" key="2">
    <source>
        <dbReference type="EMBL" id="CAI3983852.1"/>
    </source>
</evidence>
<evidence type="ECO:0000256" key="1">
    <source>
        <dbReference type="SAM" id="MobiDB-lite"/>
    </source>
</evidence>
<dbReference type="EMBL" id="CAMXCT030000839">
    <property type="protein sequence ID" value="CAL4771164.1"/>
    <property type="molecule type" value="Genomic_DNA"/>
</dbReference>
<feature type="region of interest" description="Disordered" evidence="1">
    <location>
        <begin position="114"/>
        <end position="135"/>
    </location>
</feature>
<reference evidence="3 4" key="2">
    <citation type="submission" date="2024-05" db="EMBL/GenBank/DDBJ databases">
        <authorList>
            <person name="Chen Y."/>
            <person name="Shah S."/>
            <person name="Dougan E. K."/>
            <person name="Thang M."/>
            <person name="Chan C."/>
        </authorList>
    </citation>
    <scope>NUCLEOTIDE SEQUENCE [LARGE SCALE GENOMIC DNA]</scope>
</reference>
<dbReference type="AlphaFoldDB" id="A0A9P1C1P8"/>
<proteinExistence type="predicted"/>
<dbReference type="Proteomes" id="UP001152797">
    <property type="component" value="Unassembled WGS sequence"/>
</dbReference>
<keyword evidence="4" id="KW-1185">Reference proteome</keyword>